<feature type="binding site" evidence="3">
    <location>
        <position position="325"/>
    </location>
    <ligand>
        <name>CTP</name>
        <dbReference type="ChEBI" id="CHEBI:37563"/>
    </ligand>
</feature>
<comment type="function">
    <text evidence="4">Catalyzes two steps in the biosynthesis of coenzyme A. In the first step cysteine is conjugated to 4'-phosphopantothenate to form 4-phosphopantothenoylcysteine, in the latter compound is decarboxylated to form 4'-phosphopantotheine.</text>
</comment>
<dbReference type="Proteomes" id="UP000319619">
    <property type="component" value="Unassembled WGS sequence"/>
</dbReference>
<feature type="binding site" evidence="3">
    <location>
        <position position="289"/>
    </location>
    <ligand>
        <name>CTP</name>
        <dbReference type="ChEBI" id="CHEBI:37563"/>
    </ligand>
</feature>
<dbReference type="GO" id="GO:0071513">
    <property type="term" value="C:phosphopantothenoylcysteine decarboxylase complex"/>
    <property type="evidence" value="ECO:0007669"/>
    <property type="project" value="TreeGrafter"/>
</dbReference>
<dbReference type="HAMAP" id="MF_02225">
    <property type="entry name" value="CoaBC"/>
    <property type="match status" value="1"/>
</dbReference>
<reference evidence="7 8" key="1">
    <citation type="submission" date="2017-06" db="EMBL/GenBank/DDBJ databases">
        <title>Novel microbial phyla capable of carbon fixation and sulfur reduction in deep-sea sediments.</title>
        <authorList>
            <person name="Huang J."/>
            <person name="Baker B."/>
            <person name="Wang Y."/>
        </authorList>
    </citation>
    <scope>NUCLEOTIDE SEQUENCE [LARGE SCALE GENOMIC DNA]</scope>
    <source>
        <strain evidence="7">B3_LCP</strain>
    </source>
</reference>
<dbReference type="InterPro" id="IPR005252">
    <property type="entry name" value="CoaBC"/>
</dbReference>
<comment type="pathway">
    <text evidence="3 4">Cofactor biosynthesis; coenzyme A biosynthesis; CoA from (R)-pantothenate: step 2/5.</text>
</comment>
<organism evidence="7 8">
    <name type="scientific">candidate division LCP-89 bacterium B3_LCP</name>
    <dbReference type="NCBI Taxonomy" id="2012998"/>
    <lineage>
        <taxon>Bacteria</taxon>
        <taxon>Pseudomonadati</taxon>
        <taxon>Bacteria division LCP-89</taxon>
    </lineage>
</organism>
<evidence type="ECO:0000259" key="6">
    <source>
        <dbReference type="Pfam" id="PF04127"/>
    </source>
</evidence>
<protein>
    <recommendedName>
        <fullName evidence="3">Coenzyme A biosynthesis bifunctional protein CoaBC</fullName>
    </recommendedName>
    <alternativeName>
        <fullName evidence="3">DNA/pantothenate metabolism flavoprotein</fullName>
    </alternativeName>
    <alternativeName>
        <fullName evidence="3">Phosphopantothenoylcysteine synthetase/decarboxylase</fullName>
        <shortName evidence="3">PPCS-PPCDC</shortName>
    </alternativeName>
    <domain>
        <recommendedName>
            <fullName evidence="3">Phosphopantothenoylcysteine decarboxylase</fullName>
            <shortName evidence="3">PPC decarboxylase</shortName>
            <shortName evidence="3">PPC-DC</shortName>
            <ecNumber evidence="3">4.1.1.36</ecNumber>
        </recommendedName>
        <alternativeName>
            <fullName evidence="3">CoaC</fullName>
        </alternativeName>
    </domain>
    <domain>
        <recommendedName>
            <fullName evidence="3">Phosphopantothenate--cysteine ligase</fullName>
            <ecNumber evidence="3">6.3.2.5</ecNumber>
        </recommendedName>
        <alternativeName>
            <fullName evidence="3">CoaB</fullName>
        </alternativeName>
        <alternativeName>
            <fullName evidence="3">Phosphopantothenoylcysteine synthetase</fullName>
            <shortName evidence="3">PPC synthetase</shortName>
            <shortName evidence="3">PPC-S</shortName>
        </alternativeName>
    </domain>
</protein>
<evidence type="ECO:0000259" key="5">
    <source>
        <dbReference type="Pfam" id="PF02441"/>
    </source>
</evidence>
<keyword evidence="3" id="KW-0511">Multifunctional enzyme</keyword>
<dbReference type="Gene3D" id="3.40.50.10300">
    <property type="entry name" value="CoaB-like"/>
    <property type="match status" value="1"/>
</dbReference>
<proteinExistence type="inferred from homology"/>
<dbReference type="GO" id="GO:0015941">
    <property type="term" value="P:pantothenate catabolic process"/>
    <property type="evidence" value="ECO:0007669"/>
    <property type="project" value="InterPro"/>
</dbReference>
<feature type="domain" description="DNA/pantothenate metabolism flavoprotein C-terminal" evidence="6">
    <location>
        <begin position="186"/>
        <end position="398"/>
    </location>
</feature>
<feature type="domain" description="Flavoprotein" evidence="5">
    <location>
        <begin position="6"/>
        <end position="178"/>
    </location>
</feature>
<keyword evidence="3 4" id="KW-0288">FMN</keyword>
<evidence type="ECO:0000313" key="7">
    <source>
        <dbReference type="EMBL" id="TKJ40697.1"/>
    </source>
</evidence>
<evidence type="ECO:0000256" key="1">
    <source>
        <dbReference type="ARBA" id="ARBA00022793"/>
    </source>
</evidence>
<dbReference type="SUPFAM" id="SSF102645">
    <property type="entry name" value="CoaB-like"/>
    <property type="match status" value="1"/>
</dbReference>
<comment type="similarity">
    <text evidence="3 4">In the C-terminal section; belongs to the PPC synthetase family.</text>
</comment>
<dbReference type="GO" id="GO:0046872">
    <property type="term" value="F:metal ion binding"/>
    <property type="evidence" value="ECO:0007669"/>
    <property type="project" value="UniProtKB-KW"/>
</dbReference>
<evidence type="ECO:0000256" key="2">
    <source>
        <dbReference type="ARBA" id="ARBA00023239"/>
    </source>
</evidence>
<dbReference type="Pfam" id="PF04127">
    <property type="entry name" value="DFP"/>
    <property type="match status" value="1"/>
</dbReference>
<dbReference type="GO" id="GO:0004633">
    <property type="term" value="F:phosphopantothenoylcysteine decarboxylase activity"/>
    <property type="evidence" value="ECO:0007669"/>
    <property type="project" value="UniProtKB-UniRule"/>
</dbReference>
<dbReference type="Pfam" id="PF02441">
    <property type="entry name" value="Flavoprotein"/>
    <property type="match status" value="1"/>
</dbReference>
<feature type="region of interest" description="Phosphopantothenate--cysteine ligase" evidence="3">
    <location>
        <begin position="191"/>
        <end position="403"/>
    </location>
</feature>
<evidence type="ECO:0000313" key="8">
    <source>
        <dbReference type="Proteomes" id="UP000319619"/>
    </source>
</evidence>
<dbReference type="PANTHER" id="PTHR14359">
    <property type="entry name" value="HOMO-OLIGOMERIC FLAVIN CONTAINING CYS DECARBOXYLASE FAMILY"/>
    <property type="match status" value="1"/>
</dbReference>
<dbReference type="UniPathway" id="UPA00241">
    <property type="reaction ID" value="UER00353"/>
</dbReference>
<comment type="function">
    <text evidence="3">Catalyzes two sequential steps in the biosynthesis of coenzyme A. In the first step cysteine is conjugated to 4'-phosphopantothenate to form 4-phosphopantothenoylcysteine. In the second step the latter compound is decarboxylated to form 4'-phosphopantotheine.</text>
</comment>
<feature type="binding site" evidence="3">
    <location>
        <position position="343"/>
    </location>
    <ligand>
        <name>CTP</name>
        <dbReference type="ChEBI" id="CHEBI:37563"/>
    </ligand>
</feature>
<dbReference type="InterPro" id="IPR035929">
    <property type="entry name" value="CoaB-like_sf"/>
</dbReference>
<comment type="pathway">
    <text evidence="3 4">Cofactor biosynthesis; coenzyme A biosynthesis; CoA from (R)-pantothenate: step 3/5.</text>
</comment>
<keyword evidence="2 3" id="KW-0456">Lyase</keyword>
<dbReference type="GO" id="GO:0015937">
    <property type="term" value="P:coenzyme A biosynthetic process"/>
    <property type="evidence" value="ECO:0007669"/>
    <property type="project" value="UniProtKB-UniRule"/>
</dbReference>
<name>A0A532V155_UNCL8</name>
<dbReference type="InterPro" id="IPR003382">
    <property type="entry name" value="Flavoprotein"/>
</dbReference>
<comment type="catalytic activity">
    <reaction evidence="3 4">
        <text>(R)-4'-phosphopantothenate + L-cysteine + CTP = N-[(R)-4-phosphopantothenoyl]-L-cysteine + CMP + diphosphate + H(+)</text>
        <dbReference type="Rhea" id="RHEA:19397"/>
        <dbReference type="ChEBI" id="CHEBI:10986"/>
        <dbReference type="ChEBI" id="CHEBI:15378"/>
        <dbReference type="ChEBI" id="CHEBI:33019"/>
        <dbReference type="ChEBI" id="CHEBI:35235"/>
        <dbReference type="ChEBI" id="CHEBI:37563"/>
        <dbReference type="ChEBI" id="CHEBI:59458"/>
        <dbReference type="ChEBI" id="CHEBI:60377"/>
        <dbReference type="EC" id="6.3.2.5"/>
    </reaction>
</comment>
<dbReference type="SUPFAM" id="SSF52507">
    <property type="entry name" value="Homo-oligomeric flavin-containing Cys decarboxylases, HFCD"/>
    <property type="match status" value="1"/>
</dbReference>
<sequence length="403" mass="43194">MLSNRKILVAVTGGIAAYKTCELVRHLIRNGADVRVSMTQSAAKFLTPLTFEALTGKKVLSDMFASEEGGSPHLDCVRDIDLMVIAPATANCIGKIAHGIADDLLSTSVLALSAPLLLCPAMNPKMYQNKAVVDNLNILNNRGVLIMEPEEGSMASPDEEPGIGRLPDPARILDRICRILPPDGSLSGYTITVTAGPTEEAIDPVRVVSNLSSGRMGFAIAERARQRGADVRLVAGPAHLHTPIGLDVERVKSTADMRDAVLKNLEESQVLIMAAAPCDYAPKDPKSQKIKKKNLGGNLNLELVETSDILKEASDQKGERIFVGFALETENELDNARRKLADKNLDIIVLNSPDAGSGVGLGENSIQGTILYPNEKSDSLPSMSKIDFADALLDRIGQLLGRD</sequence>
<dbReference type="NCBIfam" id="TIGR00521">
    <property type="entry name" value="coaBC_dfp"/>
    <property type="match status" value="1"/>
</dbReference>
<evidence type="ECO:0000256" key="4">
    <source>
        <dbReference type="RuleBase" id="RU364078"/>
    </source>
</evidence>
<accession>A0A532V155</accession>
<comment type="caution">
    <text evidence="3">Lacks conserved residue(s) required for the propagation of feature annotation.</text>
</comment>
<evidence type="ECO:0000256" key="3">
    <source>
        <dbReference type="HAMAP-Rule" id="MF_02225"/>
    </source>
</evidence>
<dbReference type="EC" id="4.1.1.36" evidence="3"/>
<dbReference type="AlphaFoldDB" id="A0A532V155"/>
<dbReference type="GO" id="GO:0010181">
    <property type="term" value="F:FMN binding"/>
    <property type="evidence" value="ECO:0007669"/>
    <property type="project" value="UniProtKB-UniRule"/>
</dbReference>
<comment type="caution">
    <text evidence="7">The sequence shown here is derived from an EMBL/GenBank/DDBJ whole genome shotgun (WGS) entry which is preliminary data.</text>
</comment>
<keyword evidence="3" id="KW-0479">Metal-binding</keyword>
<feature type="binding site" evidence="3">
    <location>
        <position position="279"/>
    </location>
    <ligand>
        <name>CTP</name>
        <dbReference type="ChEBI" id="CHEBI:37563"/>
    </ligand>
</feature>
<comment type="similarity">
    <text evidence="3 4">In the N-terminal section; belongs to the HFCD (homo-oligomeric flavin containing Cys decarboxylase) superfamily.</text>
</comment>
<comment type="cofactor">
    <cofactor evidence="3">
        <name>Mg(2+)</name>
        <dbReference type="ChEBI" id="CHEBI:18420"/>
    </cofactor>
</comment>
<feature type="binding site" evidence="3">
    <location>
        <position position="339"/>
    </location>
    <ligand>
        <name>CTP</name>
        <dbReference type="ChEBI" id="CHEBI:37563"/>
    </ligand>
</feature>
<dbReference type="PANTHER" id="PTHR14359:SF6">
    <property type="entry name" value="PHOSPHOPANTOTHENOYLCYSTEINE DECARBOXYLASE"/>
    <property type="match status" value="1"/>
</dbReference>
<dbReference type="Gene3D" id="3.40.50.1950">
    <property type="entry name" value="Flavin prenyltransferase-like"/>
    <property type="match status" value="1"/>
</dbReference>
<gene>
    <name evidence="3" type="primary">coaBC</name>
    <name evidence="7" type="ORF">CEE37_06960</name>
</gene>
<keyword evidence="3 4" id="KW-0436">Ligase</keyword>
<comment type="catalytic activity">
    <reaction evidence="3 4">
        <text>N-[(R)-4-phosphopantothenoyl]-L-cysteine + H(+) = (R)-4'-phosphopantetheine + CO2</text>
        <dbReference type="Rhea" id="RHEA:16793"/>
        <dbReference type="ChEBI" id="CHEBI:15378"/>
        <dbReference type="ChEBI" id="CHEBI:16526"/>
        <dbReference type="ChEBI" id="CHEBI:59458"/>
        <dbReference type="ChEBI" id="CHEBI:61723"/>
        <dbReference type="EC" id="4.1.1.36"/>
    </reaction>
</comment>
<dbReference type="EMBL" id="NJBN01000004">
    <property type="protein sequence ID" value="TKJ40697.1"/>
    <property type="molecule type" value="Genomic_DNA"/>
</dbReference>
<comment type="cofactor">
    <cofactor evidence="3">
        <name>FMN</name>
        <dbReference type="ChEBI" id="CHEBI:58210"/>
    </cofactor>
    <text evidence="3">Binds 1 FMN per subunit.</text>
</comment>
<keyword evidence="3 4" id="KW-0285">Flavoprotein</keyword>
<keyword evidence="3" id="KW-0460">Magnesium</keyword>
<dbReference type="GO" id="GO:0004632">
    <property type="term" value="F:phosphopantothenate--cysteine ligase activity"/>
    <property type="evidence" value="ECO:0007669"/>
    <property type="project" value="UniProtKB-UniRule"/>
</dbReference>
<dbReference type="InterPro" id="IPR036551">
    <property type="entry name" value="Flavin_trans-like"/>
</dbReference>
<feature type="region of interest" description="Phosphopantothenoylcysteine decarboxylase" evidence="3">
    <location>
        <begin position="1"/>
        <end position="190"/>
    </location>
</feature>
<keyword evidence="1 3" id="KW-0210">Decarboxylase</keyword>
<dbReference type="InterPro" id="IPR007085">
    <property type="entry name" value="DNA/pantothenate-metab_flavo_C"/>
</dbReference>
<dbReference type="EC" id="6.3.2.5" evidence="3"/>